<dbReference type="InterPro" id="IPR011009">
    <property type="entry name" value="Kinase-like_dom_sf"/>
</dbReference>
<dbReference type="Gene3D" id="3.30.200.20">
    <property type="entry name" value="Phosphorylase Kinase, domain 1"/>
    <property type="match status" value="1"/>
</dbReference>
<dbReference type="STRING" id="765915.A0A1Y2HN32"/>
<evidence type="ECO:0000256" key="3">
    <source>
        <dbReference type="ARBA" id="ARBA00022741"/>
    </source>
</evidence>
<dbReference type="Proteomes" id="UP000193411">
    <property type="component" value="Unassembled WGS sequence"/>
</dbReference>
<dbReference type="PROSITE" id="PS00108">
    <property type="entry name" value="PROTEIN_KINASE_ST"/>
    <property type="match status" value="1"/>
</dbReference>
<dbReference type="GO" id="GO:0034501">
    <property type="term" value="P:protein localization to kinetochore"/>
    <property type="evidence" value="ECO:0007669"/>
    <property type="project" value="TreeGrafter"/>
</dbReference>
<dbReference type="GO" id="GO:0033316">
    <property type="term" value="P:meiotic spindle assembly checkpoint signaling"/>
    <property type="evidence" value="ECO:0007669"/>
    <property type="project" value="TreeGrafter"/>
</dbReference>
<feature type="binding site" evidence="6">
    <location>
        <position position="42"/>
    </location>
    <ligand>
        <name>ATP</name>
        <dbReference type="ChEBI" id="CHEBI:30616"/>
    </ligand>
</feature>
<dbReference type="GO" id="GO:0005634">
    <property type="term" value="C:nucleus"/>
    <property type="evidence" value="ECO:0007669"/>
    <property type="project" value="TreeGrafter"/>
</dbReference>
<dbReference type="GO" id="GO:0004674">
    <property type="term" value="F:protein serine/threonine kinase activity"/>
    <property type="evidence" value="ECO:0007669"/>
    <property type="project" value="UniProtKB-KW"/>
</dbReference>
<dbReference type="InterPro" id="IPR000719">
    <property type="entry name" value="Prot_kinase_dom"/>
</dbReference>
<evidence type="ECO:0000256" key="4">
    <source>
        <dbReference type="ARBA" id="ARBA00022777"/>
    </source>
</evidence>
<dbReference type="PROSITE" id="PS00107">
    <property type="entry name" value="PROTEIN_KINASE_ATP"/>
    <property type="match status" value="1"/>
</dbReference>
<dbReference type="EMBL" id="MCFL01000019">
    <property type="protein sequence ID" value="ORZ35996.1"/>
    <property type="molecule type" value="Genomic_DNA"/>
</dbReference>
<name>A0A1Y2HN32_9FUNG</name>
<keyword evidence="2" id="KW-0808">Transferase</keyword>
<dbReference type="PANTHER" id="PTHR22974">
    <property type="entry name" value="MIXED LINEAGE PROTEIN KINASE"/>
    <property type="match status" value="1"/>
</dbReference>
<dbReference type="SUPFAM" id="SSF56112">
    <property type="entry name" value="Protein kinase-like (PK-like)"/>
    <property type="match status" value="1"/>
</dbReference>
<dbReference type="GO" id="GO:0007059">
    <property type="term" value="P:chromosome segregation"/>
    <property type="evidence" value="ECO:0007669"/>
    <property type="project" value="TreeGrafter"/>
</dbReference>
<protein>
    <submittedName>
        <fullName evidence="9">Kinase-like domain-containing protein</fullName>
    </submittedName>
</protein>
<evidence type="ECO:0000256" key="2">
    <source>
        <dbReference type="ARBA" id="ARBA00022679"/>
    </source>
</evidence>
<evidence type="ECO:0000256" key="1">
    <source>
        <dbReference type="ARBA" id="ARBA00022527"/>
    </source>
</evidence>
<keyword evidence="3 6" id="KW-0547">Nucleotide-binding</keyword>
<dbReference type="PANTHER" id="PTHR22974:SF21">
    <property type="entry name" value="DUAL SPECIFICITY PROTEIN KINASE TTK"/>
    <property type="match status" value="1"/>
</dbReference>
<dbReference type="GO" id="GO:0004712">
    <property type="term" value="F:protein serine/threonine/tyrosine kinase activity"/>
    <property type="evidence" value="ECO:0007669"/>
    <property type="project" value="TreeGrafter"/>
</dbReference>
<accession>A0A1Y2HN32</accession>
<evidence type="ECO:0000313" key="9">
    <source>
        <dbReference type="EMBL" id="ORZ35996.1"/>
    </source>
</evidence>
<evidence type="ECO:0000256" key="7">
    <source>
        <dbReference type="RuleBase" id="RU000304"/>
    </source>
</evidence>
<dbReference type="InterPro" id="IPR008271">
    <property type="entry name" value="Ser/Thr_kinase_AS"/>
</dbReference>
<dbReference type="SMART" id="SM00220">
    <property type="entry name" value="S_TKc"/>
    <property type="match status" value="1"/>
</dbReference>
<proteinExistence type="inferred from homology"/>
<evidence type="ECO:0000259" key="8">
    <source>
        <dbReference type="PROSITE" id="PS50011"/>
    </source>
</evidence>
<evidence type="ECO:0000256" key="5">
    <source>
        <dbReference type="ARBA" id="ARBA00022840"/>
    </source>
</evidence>
<dbReference type="GO" id="GO:0005524">
    <property type="term" value="F:ATP binding"/>
    <property type="evidence" value="ECO:0007669"/>
    <property type="project" value="UniProtKB-UniRule"/>
</dbReference>
<keyword evidence="4 9" id="KW-0418">Kinase</keyword>
<dbReference type="Pfam" id="PF00069">
    <property type="entry name" value="Pkinase"/>
    <property type="match status" value="1"/>
</dbReference>
<comment type="caution">
    <text evidence="9">The sequence shown here is derived from an EMBL/GenBank/DDBJ whole genome shotgun (WGS) entry which is preliminary data.</text>
</comment>
<dbReference type="GO" id="GO:0000776">
    <property type="term" value="C:kinetochore"/>
    <property type="evidence" value="ECO:0007669"/>
    <property type="project" value="TreeGrafter"/>
</dbReference>
<feature type="domain" description="Protein kinase" evidence="8">
    <location>
        <begin position="8"/>
        <end position="320"/>
    </location>
</feature>
<dbReference type="PROSITE" id="PS50011">
    <property type="entry name" value="PROTEIN_KINASE_DOM"/>
    <property type="match status" value="1"/>
</dbReference>
<sequence>MWVNETGYVKQAVIGKGGTSIVWRVVLQSDMKTDSPKLWALKRVLLKGEKDPLQSAAVKEVQTLSMLNKAKCPSAVLLREYEVDTARGVLSMVMEMGETDMARALKMREDKPLDLTFVRYYWRQMLEAVKAVHEHKVIHSDLKPANFLIVRSQLKLIDFGISKIMVDDTTKATWELPIGTLNYMSPEAVTMNYGNKAEGHIVLNRAADVWSLGCILYQMVYGRPPFDKYKTTIEKMRVIADPASISTIEYFQLKERMPHTSEDARMSQEDFERFRYTGRFDHDGVFWVPLGGAVDCMEKCLQHDYADRADIDSLLAHPFLNPDAYVNERHRFRLP</sequence>
<dbReference type="AlphaFoldDB" id="A0A1Y2HN32"/>
<comment type="similarity">
    <text evidence="7">Belongs to the protein kinase superfamily.</text>
</comment>
<evidence type="ECO:0000256" key="6">
    <source>
        <dbReference type="PROSITE-ProRule" id="PRU10141"/>
    </source>
</evidence>
<keyword evidence="10" id="KW-1185">Reference proteome</keyword>
<gene>
    <name evidence="9" type="ORF">BCR44DRAFT_1389387</name>
</gene>
<dbReference type="Gene3D" id="1.10.510.10">
    <property type="entry name" value="Transferase(Phosphotransferase) domain 1"/>
    <property type="match status" value="1"/>
</dbReference>
<keyword evidence="5 6" id="KW-0067">ATP-binding</keyword>
<dbReference type="GO" id="GO:0007094">
    <property type="term" value="P:mitotic spindle assembly checkpoint signaling"/>
    <property type="evidence" value="ECO:0007669"/>
    <property type="project" value="TreeGrafter"/>
</dbReference>
<reference evidence="9 10" key="1">
    <citation type="submission" date="2016-07" db="EMBL/GenBank/DDBJ databases">
        <title>Pervasive Adenine N6-methylation of Active Genes in Fungi.</title>
        <authorList>
            <consortium name="DOE Joint Genome Institute"/>
            <person name="Mondo S.J."/>
            <person name="Dannebaum R.O."/>
            <person name="Kuo R.C."/>
            <person name="Labutti K."/>
            <person name="Haridas S."/>
            <person name="Kuo A."/>
            <person name="Salamov A."/>
            <person name="Ahrendt S.R."/>
            <person name="Lipzen A."/>
            <person name="Sullivan W."/>
            <person name="Andreopoulos W.B."/>
            <person name="Clum A."/>
            <person name="Lindquist E."/>
            <person name="Daum C."/>
            <person name="Ramamoorthy G.K."/>
            <person name="Gryganskyi A."/>
            <person name="Culley D."/>
            <person name="Magnuson J.K."/>
            <person name="James T.Y."/>
            <person name="O'Malley M.A."/>
            <person name="Stajich J.E."/>
            <person name="Spatafora J.W."/>
            <person name="Visel A."/>
            <person name="Grigoriev I.V."/>
        </authorList>
    </citation>
    <scope>NUCLEOTIDE SEQUENCE [LARGE SCALE GENOMIC DNA]</scope>
    <source>
        <strain evidence="9 10">PL171</strain>
    </source>
</reference>
<keyword evidence="1 7" id="KW-0723">Serine/threonine-protein kinase</keyword>
<evidence type="ECO:0000313" key="10">
    <source>
        <dbReference type="Proteomes" id="UP000193411"/>
    </source>
</evidence>
<dbReference type="InterPro" id="IPR017441">
    <property type="entry name" value="Protein_kinase_ATP_BS"/>
</dbReference>
<dbReference type="OrthoDB" id="20524at2759"/>
<organism evidence="9 10">
    <name type="scientific">Catenaria anguillulae PL171</name>
    <dbReference type="NCBI Taxonomy" id="765915"/>
    <lineage>
        <taxon>Eukaryota</taxon>
        <taxon>Fungi</taxon>
        <taxon>Fungi incertae sedis</taxon>
        <taxon>Blastocladiomycota</taxon>
        <taxon>Blastocladiomycetes</taxon>
        <taxon>Blastocladiales</taxon>
        <taxon>Catenariaceae</taxon>
        <taxon>Catenaria</taxon>
    </lineage>
</organism>